<reference evidence="21" key="2">
    <citation type="journal article" date="2010" name="Nature">
        <title>Comparative genomics reveals mobile pathogenicity chromosomes in Fusarium.</title>
        <authorList>
            <person name="Ma L.J."/>
            <person name="van der Does H.C."/>
            <person name="Borkovich K.A."/>
            <person name="Coleman J.J."/>
            <person name="Daboussi M.J."/>
            <person name="Di Pietro A."/>
            <person name="Dufresne M."/>
            <person name="Freitag M."/>
            <person name="Grabherr M."/>
            <person name="Henrissat B."/>
            <person name="Houterman P.M."/>
            <person name="Kang S."/>
            <person name="Shim W.B."/>
            <person name="Woloshuk C."/>
            <person name="Xie X."/>
            <person name="Xu J.R."/>
            <person name="Antoniw J."/>
            <person name="Baker S.E."/>
            <person name="Bluhm B.H."/>
            <person name="Breakspear A."/>
            <person name="Brown D.W."/>
            <person name="Butchko R.A."/>
            <person name="Chapman S."/>
            <person name="Coulson R."/>
            <person name="Coutinho P.M."/>
            <person name="Danchin E.G."/>
            <person name="Diener A."/>
            <person name="Gale L.R."/>
            <person name="Gardiner D.M."/>
            <person name="Goff S."/>
            <person name="Hammond-Kosack K.E."/>
            <person name="Hilburn K."/>
            <person name="Hua-Van A."/>
            <person name="Jonkers W."/>
            <person name="Kazan K."/>
            <person name="Kodira C.D."/>
            <person name="Koehrsen M."/>
            <person name="Kumar L."/>
            <person name="Lee Y.H."/>
            <person name="Li L."/>
            <person name="Manners J.M."/>
            <person name="Miranda-Saavedra D."/>
            <person name="Mukherjee M."/>
            <person name="Park G."/>
            <person name="Park J."/>
            <person name="Park S.Y."/>
            <person name="Proctor R.H."/>
            <person name="Regev A."/>
            <person name="Ruiz-Roldan M.C."/>
            <person name="Sain D."/>
            <person name="Sakthikumar S."/>
            <person name="Sykes S."/>
            <person name="Schwartz D.C."/>
            <person name="Turgeon B.G."/>
            <person name="Wapinski I."/>
            <person name="Yoder O."/>
            <person name="Young S."/>
            <person name="Zeng Q."/>
            <person name="Zhou S."/>
            <person name="Galagan J."/>
            <person name="Cuomo C.A."/>
            <person name="Kistler H.C."/>
            <person name="Rep M."/>
        </authorList>
    </citation>
    <scope>GENOME REANNOTATION</scope>
    <source>
        <strain evidence="21">ATCC MYA-4620 / CBS 123657 / FGSC 9075 / NRRL 31084 / PH-1</strain>
    </source>
</reference>
<dbReference type="FunFam" id="3.30.2020.30:FF:000002">
    <property type="entry name" value="Putative gamma-butyrobetaine dioxygenase"/>
    <property type="match status" value="1"/>
</dbReference>
<reference evidence="21" key="1">
    <citation type="journal article" date="2007" name="Science">
        <title>The Fusarium graminearum genome reveals a link between localized polymorphism and pathogen specialization.</title>
        <authorList>
            <person name="Cuomo C.A."/>
            <person name="Gueldener U."/>
            <person name="Xu J.-R."/>
            <person name="Trail F."/>
            <person name="Turgeon B.G."/>
            <person name="Di Pietro A."/>
            <person name="Walton J.D."/>
            <person name="Ma L.-J."/>
            <person name="Baker S.E."/>
            <person name="Rep M."/>
            <person name="Adam G."/>
            <person name="Antoniw J."/>
            <person name="Baldwin T."/>
            <person name="Calvo S.E."/>
            <person name="Chang Y.-L."/>
            <person name="DeCaprio D."/>
            <person name="Gale L.R."/>
            <person name="Gnerre S."/>
            <person name="Goswami R.S."/>
            <person name="Hammond-Kosack K."/>
            <person name="Harris L.J."/>
            <person name="Hilburn K."/>
            <person name="Kennell J.C."/>
            <person name="Kroken S."/>
            <person name="Magnuson J.K."/>
            <person name="Mannhaupt G."/>
            <person name="Mauceli E.W."/>
            <person name="Mewes H.-W."/>
            <person name="Mitterbauer R."/>
            <person name="Muehlbauer G."/>
            <person name="Muensterkoetter M."/>
            <person name="Nelson D."/>
            <person name="O'Donnell K."/>
            <person name="Ouellet T."/>
            <person name="Qi W."/>
            <person name="Quesneville H."/>
            <person name="Roncero M.I.G."/>
            <person name="Seong K.-Y."/>
            <person name="Tetko I.V."/>
            <person name="Urban M."/>
            <person name="Waalwijk C."/>
            <person name="Ward T.J."/>
            <person name="Yao J."/>
            <person name="Birren B.W."/>
            <person name="Kistler H.C."/>
        </authorList>
    </citation>
    <scope>NUCLEOTIDE SEQUENCE [LARGE SCALE GENOMIC DNA]</scope>
    <source>
        <strain evidence="21">ATCC MYA-4620 / CBS 123657 / FGSC 9075 / NRRL 31084 / PH-1</strain>
    </source>
</reference>
<evidence type="ECO:0000256" key="9">
    <source>
        <dbReference type="ARBA" id="ARBA00023002"/>
    </source>
</evidence>
<dbReference type="VEuPathDB" id="FungiDB:FGRAMPH1_01G19497"/>
<dbReference type="GO" id="GO:0005739">
    <property type="term" value="C:mitochondrion"/>
    <property type="evidence" value="ECO:0007669"/>
    <property type="project" value="TreeGrafter"/>
</dbReference>
<feature type="domain" description="TauD/TfdA-like" evidence="18">
    <location>
        <begin position="187"/>
        <end position="425"/>
    </location>
</feature>
<evidence type="ECO:0000256" key="17">
    <source>
        <dbReference type="SAM" id="MobiDB-lite"/>
    </source>
</evidence>
<comment type="pathway">
    <text evidence="3">Amine and polyamine biosynthesis; carnitine biosynthesis.</text>
</comment>
<sequence>MLLSRLARSSISGLSSRQATLAARCIQRHTAVGFNLAAPPPAALMRWSSTGSETERANPVKAETVSFEDGSTRMRIVRPREDGSTEHRTFHNLWLRDNCQCSECVNPDTRQRNFDTFKLDSVRPQEFFQHETHLEVRWDDDHRSIHPWEWLECWFPGGFMKEVRIDEPPQLWSSRIAENPPKVDYRLGAEQIMADLTRNIWVYGFCLVENAEPTPEATQAFLEKIGPIRNTHYGGFYDFVPDLALADTAYTNIALAPHTDTTYFSEPAGLQAFHCLEHEAPPGHNPDEPLGGESLLVDGLQAARLLKRETPNLFDTLRDIRVPWHASGNKGIAIAPDRTYPVIEVDNETRRINRIRWNNDDRGVVHLFDSPPWYVAARQWNDIINRERSQYRFKLTPGTIVIFNNWRVMHGRTAFKGTRRICGAYIPRDDFVSRYRETNFEHDRVIRHNLNLCAGHGSSTVRKDSPTPDRLRRIWN</sequence>
<name>A0A1C3YK02_GIBZE</name>
<evidence type="ECO:0000259" key="19">
    <source>
        <dbReference type="Pfam" id="PF06155"/>
    </source>
</evidence>
<feature type="region of interest" description="Disordered" evidence="17">
    <location>
        <begin position="457"/>
        <end position="476"/>
    </location>
</feature>
<dbReference type="FunFam" id="3.60.130.10:FF:000001">
    <property type="entry name" value="Trimethyllysine dioxygenase, mitochondrial"/>
    <property type="match status" value="1"/>
</dbReference>
<dbReference type="UniPathway" id="UPA00118"/>
<dbReference type="GO" id="GO:0050353">
    <property type="term" value="F:trimethyllysine dioxygenase activity"/>
    <property type="evidence" value="ECO:0007669"/>
    <property type="project" value="UniProtKB-EC"/>
</dbReference>
<accession>A0A1C3YK02</accession>
<evidence type="ECO:0000256" key="5">
    <source>
        <dbReference type="ARBA" id="ARBA00012267"/>
    </source>
</evidence>
<dbReference type="GO" id="GO:0005506">
    <property type="term" value="F:iron ion binding"/>
    <property type="evidence" value="ECO:0007669"/>
    <property type="project" value="InterPro"/>
</dbReference>
<dbReference type="Proteomes" id="UP000070720">
    <property type="component" value="Chromosome 3"/>
</dbReference>
<comment type="catalytic activity">
    <reaction evidence="15">
        <text>N(6),N(6),N(6)-trimethyl-L-lysine + 2-oxoglutarate + O2 = (3S)-3-hydroxy-N(6),N(6),N(6)-trimethyl-L-lysine + succinate + CO2</text>
        <dbReference type="Rhea" id="RHEA:14181"/>
        <dbReference type="ChEBI" id="CHEBI:15379"/>
        <dbReference type="ChEBI" id="CHEBI:16526"/>
        <dbReference type="ChEBI" id="CHEBI:16810"/>
        <dbReference type="ChEBI" id="CHEBI:30031"/>
        <dbReference type="ChEBI" id="CHEBI:58100"/>
        <dbReference type="ChEBI" id="CHEBI:141499"/>
        <dbReference type="EC" id="1.14.11.8"/>
    </reaction>
</comment>
<comment type="cofactor">
    <cofactor evidence="1">
        <name>Fe(2+)</name>
        <dbReference type="ChEBI" id="CHEBI:29033"/>
    </cofactor>
</comment>
<proteinExistence type="inferred from homology"/>
<feature type="domain" description="Gamma-butyrobetaine hydroxylase-like N-terminal" evidence="19">
    <location>
        <begin position="86"/>
        <end position="151"/>
    </location>
</feature>
<comment type="cofactor">
    <cofactor evidence="2">
        <name>L-ascorbate</name>
        <dbReference type="ChEBI" id="CHEBI:38290"/>
    </cofactor>
</comment>
<dbReference type="PANTHER" id="PTHR10696:SF51">
    <property type="entry name" value="TRIMETHYLLYSINE DIOXYGENASE, MITOCHONDRIAL"/>
    <property type="match status" value="1"/>
</dbReference>
<protein>
    <recommendedName>
        <fullName evidence="16">Trimethyllysine dioxygenase</fullName>
        <ecNumber evidence="5">1.14.11.8</ecNumber>
    </recommendedName>
    <alternativeName>
        <fullName evidence="12">Epsilon-trimethyllysine 2-oxoglutarate dioxygenase</fullName>
    </alternativeName>
    <alternativeName>
        <fullName evidence="11">TML hydroxylase</fullName>
    </alternativeName>
    <alternativeName>
        <fullName evidence="13">TML-alpha-ketoglutarate dioxygenase</fullName>
    </alternativeName>
</protein>
<keyword evidence="7" id="KW-0124">Carnitine biosynthesis</keyword>
<keyword evidence="6" id="KW-0479">Metal-binding</keyword>
<evidence type="ECO:0000256" key="16">
    <source>
        <dbReference type="ARBA" id="ARBA00071191"/>
    </source>
</evidence>
<evidence type="ECO:0000256" key="1">
    <source>
        <dbReference type="ARBA" id="ARBA00001954"/>
    </source>
</evidence>
<dbReference type="GO" id="GO:0045329">
    <property type="term" value="P:carnitine biosynthetic process"/>
    <property type="evidence" value="ECO:0007669"/>
    <property type="project" value="UniProtKB-UniPathway"/>
</dbReference>
<dbReference type="PANTHER" id="PTHR10696">
    <property type="entry name" value="GAMMA-BUTYROBETAINE HYDROXYLASE-RELATED"/>
    <property type="match status" value="1"/>
</dbReference>
<dbReference type="SUPFAM" id="SSF51197">
    <property type="entry name" value="Clavaminate synthase-like"/>
    <property type="match status" value="1"/>
</dbReference>
<comment type="similarity">
    <text evidence="4">Belongs to the gamma-BBH/TMLD family.</text>
</comment>
<evidence type="ECO:0000256" key="15">
    <source>
        <dbReference type="ARBA" id="ARBA00049334"/>
    </source>
</evidence>
<evidence type="ECO:0000256" key="8">
    <source>
        <dbReference type="ARBA" id="ARBA00022964"/>
    </source>
</evidence>
<dbReference type="EC" id="1.14.11.8" evidence="5"/>
<dbReference type="InterPro" id="IPR050411">
    <property type="entry name" value="AlphaKG_dependent_hydroxylases"/>
</dbReference>
<reference evidence="20 21" key="3">
    <citation type="journal article" date="2015" name="BMC Genomics">
        <title>The completed genome sequence of the pathogenic ascomycete fungus Fusarium graminearum.</title>
        <authorList>
            <person name="King R."/>
            <person name="Urban M."/>
            <person name="Hammond-Kosack M.C."/>
            <person name="Hassani-Pak K."/>
            <person name="Hammond-Kosack K.E."/>
        </authorList>
    </citation>
    <scope>NUCLEOTIDE SEQUENCE [LARGE SCALE GENOMIC DNA]</scope>
    <source>
        <strain evidence="21">ATCC MYA-4620 / CBS 123657 / FGSC 9075 / NRRL 31084 / PH-1</strain>
    </source>
</reference>
<evidence type="ECO:0000259" key="18">
    <source>
        <dbReference type="Pfam" id="PF02668"/>
    </source>
</evidence>
<dbReference type="Pfam" id="PF02668">
    <property type="entry name" value="TauD"/>
    <property type="match status" value="1"/>
</dbReference>
<dbReference type="InterPro" id="IPR012776">
    <property type="entry name" value="Trimethyllysine_dOase"/>
</dbReference>
<evidence type="ECO:0000256" key="13">
    <source>
        <dbReference type="ARBA" id="ARBA00032283"/>
    </source>
</evidence>
<evidence type="ECO:0000256" key="14">
    <source>
        <dbReference type="ARBA" id="ARBA00046008"/>
    </source>
</evidence>
<feature type="compositionally biased region" description="Basic and acidic residues" evidence="17">
    <location>
        <begin position="461"/>
        <end position="476"/>
    </location>
</feature>
<keyword evidence="8" id="KW-0223">Dioxygenase</keyword>
<keyword evidence="10" id="KW-0408">Iron</keyword>
<dbReference type="InterPro" id="IPR038492">
    <property type="entry name" value="GBBH-like_N_sf"/>
</dbReference>
<evidence type="ECO:0000313" key="21">
    <source>
        <dbReference type="Proteomes" id="UP000070720"/>
    </source>
</evidence>
<evidence type="ECO:0000256" key="3">
    <source>
        <dbReference type="ARBA" id="ARBA00005022"/>
    </source>
</evidence>
<evidence type="ECO:0000256" key="2">
    <source>
        <dbReference type="ARBA" id="ARBA00001961"/>
    </source>
</evidence>
<dbReference type="AlphaFoldDB" id="A0A1C3YK02"/>
<keyword evidence="21" id="KW-1185">Reference proteome</keyword>
<dbReference type="Pfam" id="PF06155">
    <property type="entry name" value="GBBH-like_N"/>
    <property type="match status" value="1"/>
</dbReference>
<evidence type="ECO:0000313" key="20">
    <source>
        <dbReference type="EMBL" id="SCB64868.1"/>
    </source>
</evidence>
<evidence type="ECO:0000256" key="10">
    <source>
        <dbReference type="ARBA" id="ARBA00023004"/>
    </source>
</evidence>
<dbReference type="CDD" id="cd00250">
    <property type="entry name" value="CAS_like"/>
    <property type="match status" value="1"/>
</dbReference>
<dbReference type="Gene3D" id="3.30.2020.30">
    <property type="match status" value="1"/>
</dbReference>
<evidence type="ECO:0000256" key="4">
    <source>
        <dbReference type="ARBA" id="ARBA00008654"/>
    </source>
</evidence>
<dbReference type="InParanoid" id="A0A1C3YK02"/>
<dbReference type="InterPro" id="IPR010376">
    <property type="entry name" value="GBBH-like_N"/>
</dbReference>
<organism evidence="20 21">
    <name type="scientific">Gibberella zeae (strain ATCC MYA-4620 / CBS 123657 / FGSC 9075 / NRRL 31084 / PH-1)</name>
    <name type="common">Wheat head blight fungus</name>
    <name type="synonym">Fusarium graminearum</name>
    <dbReference type="NCBI Taxonomy" id="229533"/>
    <lineage>
        <taxon>Eukaryota</taxon>
        <taxon>Fungi</taxon>
        <taxon>Dikarya</taxon>
        <taxon>Ascomycota</taxon>
        <taxon>Pezizomycotina</taxon>
        <taxon>Sordariomycetes</taxon>
        <taxon>Hypocreomycetidae</taxon>
        <taxon>Hypocreales</taxon>
        <taxon>Nectriaceae</taxon>
        <taxon>Fusarium</taxon>
    </lineage>
</organism>
<evidence type="ECO:0000256" key="12">
    <source>
        <dbReference type="ARBA" id="ARBA00031778"/>
    </source>
</evidence>
<gene>
    <name evidence="20" type="ORF">FGRAMPH1_01T19497</name>
</gene>
<keyword evidence="9" id="KW-0560">Oxidoreductase</keyword>
<evidence type="ECO:0000256" key="6">
    <source>
        <dbReference type="ARBA" id="ARBA00022723"/>
    </source>
</evidence>
<dbReference type="NCBIfam" id="TIGR02410">
    <property type="entry name" value="carnitine_TMLD"/>
    <property type="match status" value="1"/>
</dbReference>
<evidence type="ECO:0000256" key="11">
    <source>
        <dbReference type="ARBA" id="ARBA00030363"/>
    </source>
</evidence>
<comment type="function">
    <text evidence="14">Converts trimethyllysine (TML) into hydroxytrimethyllysine (HTML).</text>
</comment>
<dbReference type="InterPro" id="IPR042098">
    <property type="entry name" value="TauD-like_sf"/>
</dbReference>
<dbReference type="EMBL" id="HG970334">
    <property type="protein sequence ID" value="SCB64868.1"/>
    <property type="molecule type" value="Genomic_DNA"/>
</dbReference>
<evidence type="ECO:0000256" key="7">
    <source>
        <dbReference type="ARBA" id="ARBA00022873"/>
    </source>
</evidence>
<dbReference type="Gene3D" id="3.60.130.10">
    <property type="entry name" value="Clavaminate synthase-like"/>
    <property type="match status" value="1"/>
</dbReference>
<dbReference type="InterPro" id="IPR003819">
    <property type="entry name" value="TauD/TfdA-like"/>
</dbReference>